<dbReference type="PROSITE" id="PS00028">
    <property type="entry name" value="ZINC_FINGER_C2H2_1"/>
    <property type="match status" value="1"/>
</dbReference>
<evidence type="ECO:0000256" key="5">
    <source>
        <dbReference type="SAM" id="MobiDB-lite"/>
    </source>
</evidence>
<dbReference type="EMBL" id="KI913975">
    <property type="protein sequence ID" value="ETV96760.1"/>
    <property type="molecule type" value="Genomic_DNA"/>
</dbReference>
<dbReference type="PROSITE" id="PS50119">
    <property type="entry name" value="ZF_BBOX"/>
    <property type="match status" value="1"/>
</dbReference>
<dbReference type="GO" id="GO:0003723">
    <property type="term" value="F:RNA binding"/>
    <property type="evidence" value="ECO:0007669"/>
    <property type="project" value="TreeGrafter"/>
</dbReference>
<dbReference type="AlphaFoldDB" id="A0A024TRH8"/>
<evidence type="ECO:0000256" key="3">
    <source>
        <dbReference type="PROSITE-ProRule" id="PRU00023"/>
    </source>
</evidence>
<dbReference type="RefSeq" id="XP_008874537.1">
    <property type="nucleotide sequence ID" value="XM_008876315.1"/>
</dbReference>
<dbReference type="VEuPathDB" id="FungiDB:H310_10068"/>
<protein>
    <recommendedName>
        <fullName evidence="6">B box-type domain-containing protein</fullName>
    </recommendedName>
</protein>
<dbReference type="GO" id="GO:0004540">
    <property type="term" value="F:RNA nuclease activity"/>
    <property type="evidence" value="ECO:0007669"/>
    <property type="project" value="TreeGrafter"/>
</dbReference>
<feature type="region of interest" description="Disordered" evidence="5">
    <location>
        <begin position="542"/>
        <end position="561"/>
    </location>
</feature>
<dbReference type="eggNOG" id="KOG4177">
    <property type="taxonomic scope" value="Eukaryota"/>
</dbReference>
<feature type="repeat" description="ANK" evidence="3">
    <location>
        <begin position="226"/>
        <end position="258"/>
    </location>
</feature>
<dbReference type="Gene3D" id="1.25.40.20">
    <property type="entry name" value="Ankyrin repeat-containing domain"/>
    <property type="match status" value="2"/>
</dbReference>
<dbReference type="STRING" id="157072.A0A024TRH8"/>
<feature type="repeat" description="ANK" evidence="3">
    <location>
        <begin position="397"/>
        <end position="429"/>
    </location>
</feature>
<feature type="domain" description="B box-type" evidence="6">
    <location>
        <begin position="563"/>
        <end position="609"/>
    </location>
</feature>
<dbReference type="PROSITE" id="PS50088">
    <property type="entry name" value="ANK_REPEAT"/>
    <property type="match status" value="5"/>
</dbReference>
<name>A0A024TRH8_9STRA</name>
<feature type="compositionally biased region" description="Polar residues" evidence="5">
    <location>
        <begin position="485"/>
        <end position="503"/>
    </location>
</feature>
<dbReference type="PROSITE" id="PS50297">
    <property type="entry name" value="ANK_REP_REGION"/>
    <property type="match status" value="3"/>
</dbReference>
<gene>
    <name evidence="7" type="ORF">H310_10068</name>
</gene>
<dbReference type="OrthoDB" id="194358at2759"/>
<feature type="region of interest" description="Disordered" evidence="5">
    <location>
        <begin position="485"/>
        <end position="520"/>
    </location>
</feature>
<organism evidence="7">
    <name type="scientific">Aphanomyces invadans</name>
    <dbReference type="NCBI Taxonomy" id="157072"/>
    <lineage>
        <taxon>Eukaryota</taxon>
        <taxon>Sar</taxon>
        <taxon>Stramenopiles</taxon>
        <taxon>Oomycota</taxon>
        <taxon>Saprolegniomycetes</taxon>
        <taxon>Saprolegniales</taxon>
        <taxon>Verrucalvaceae</taxon>
        <taxon>Aphanomyces</taxon>
    </lineage>
</organism>
<proteinExistence type="predicted"/>
<feature type="repeat" description="ANK" evidence="3">
    <location>
        <begin position="192"/>
        <end position="224"/>
    </location>
</feature>
<accession>A0A024TRH8</accession>
<keyword evidence="4" id="KW-0479">Metal-binding</keyword>
<keyword evidence="4" id="KW-0863">Zinc-finger</keyword>
<dbReference type="SMART" id="SM00248">
    <property type="entry name" value="ANK"/>
    <property type="match status" value="6"/>
</dbReference>
<dbReference type="GO" id="GO:0006396">
    <property type="term" value="P:RNA processing"/>
    <property type="evidence" value="ECO:0007669"/>
    <property type="project" value="TreeGrafter"/>
</dbReference>
<feature type="repeat" description="ANK" evidence="3">
    <location>
        <begin position="159"/>
        <end position="191"/>
    </location>
</feature>
<evidence type="ECO:0000313" key="7">
    <source>
        <dbReference type="EMBL" id="ETV96760.1"/>
    </source>
</evidence>
<dbReference type="InterPro" id="IPR002110">
    <property type="entry name" value="Ankyrin_rpt"/>
</dbReference>
<sequence>MREAAQRSLEHKRCSEMEMEDEHSRLAAIWLQNEEKREMEARRKAEDDKLLVLLAAARRSAKSAGACLSTPGLKGLERLAELTARVVAVEEETQKKRADIAAKLRLRYSIKRARAVIGNHVEQHTSDLMHTAILEQKWDTMLHLVAVGGISPDFEATHSGFTPLIMAMAWRKPSVARRLLDAGASIDFESAHGRTALTAAILADDIDSVRLCIARGADLSRESRTTGVTPLLLAVDKGRSPHVRVLLEAHVDPNAANSDGITPLIQATLSQQTAVAKILFHHGASLSTRGKDDRTCIEWARRCMFHDFADTLESLNFEVGLAKDSTDGDDPLHNHDATVDDQDVAVVIRLVERGVVGPNAESAAGWTPLLVACARGTLAQVQTLLALGSIAVHPNRRGRTPLVAACERGAADMITCLVNAGASFAVVDCHGKDAFHALVEYPELVQLWTAVRSQFRPTVALGVPTRAGIALAVVAHAVPMHQTTIPDTTSIDVPPATTLTSPEDNGDDDERRNWQTQRTQLRRNRAKLMPFYEEREKIFRAQQRGRRHAVSVPTRDPNAGPPPKARLCENCLGVRATVVCVKCIMAFCDRCLMERHYGPAYHHHETMPLDKDVGVHLRPVVDDHTAMHVAANVERCKLALAGIAKTFPQTVQRQPSNQCSLLLEDEDGDIRARKQADKRAADAKRRDAIMNMDVPRVAATRCEERGDRLFATPSELFLARNMMQREKWDKAIALFAAAHAIQVDAFGPLHPRVGHTLLDMAAASKVVRAPKNRRMTQVN</sequence>
<dbReference type="InterPro" id="IPR013087">
    <property type="entry name" value="Znf_C2H2_type"/>
</dbReference>
<keyword evidence="2 3" id="KW-0040">ANK repeat</keyword>
<keyword evidence="4" id="KW-0862">Zinc</keyword>
<keyword evidence="1" id="KW-0677">Repeat</keyword>
<evidence type="ECO:0000256" key="1">
    <source>
        <dbReference type="ARBA" id="ARBA00022737"/>
    </source>
</evidence>
<dbReference type="GeneID" id="20087118"/>
<evidence type="ECO:0000256" key="4">
    <source>
        <dbReference type="PROSITE-ProRule" id="PRU00024"/>
    </source>
</evidence>
<evidence type="ECO:0000259" key="6">
    <source>
        <dbReference type="PROSITE" id="PS50119"/>
    </source>
</evidence>
<dbReference type="CDD" id="cd19757">
    <property type="entry name" value="Bbox1"/>
    <property type="match status" value="1"/>
</dbReference>
<dbReference type="PANTHER" id="PTHR24141">
    <property type="entry name" value="2-5A-DEPENDENT RIBONUCLEASE"/>
    <property type="match status" value="1"/>
</dbReference>
<dbReference type="SUPFAM" id="SSF48403">
    <property type="entry name" value="Ankyrin repeat"/>
    <property type="match status" value="1"/>
</dbReference>
<dbReference type="Pfam" id="PF12796">
    <property type="entry name" value="Ank_2"/>
    <property type="match status" value="3"/>
</dbReference>
<dbReference type="GO" id="GO:0008270">
    <property type="term" value="F:zinc ion binding"/>
    <property type="evidence" value="ECO:0007669"/>
    <property type="project" value="UniProtKB-KW"/>
</dbReference>
<dbReference type="PANTHER" id="PTHR24141:SF1">
    <property type="entry name" value="2-5A-DEPENDENT RIBONUCLEASE"/>
    <property type="match status" value="1"/>
</dbReference>
<feature type="repeat" description="ANK" evidence="3">
    <location>
        <begin position="259"/>
        <end position="291"/>
    </location>
</feature>
<evidence type="ECO:0000256" key="2">
    <source>
        <dbReference type="ARBA" id="ARBA00023043"/>
    </source>
</evidence>
<dbReference type="InterPro" id="IPR000315">
    <property type="entry name" value="Znf_B-box"/>
</dbReference>
<reference evidence="7" key="1">
    <citation type="submission" date="2013-12" db="EMBL/GenBank/DDBJ databases">
        <title>The Genome Sequence of Aphanomyces invadans NJM9701.</title>
        <authorList>
            <consortium name="The Broad Institute Genomics Platform"/>
            <person name="Russ C."/>
            <person name="Tyler B."/>
            <person name="van West P."/>
            <person name="Dieguez-Uribeondo J."/>
            <person name="Young S.K."/>
            <person name="Zeng Q."/>
            <person name="Gargeya S."/>
            <person name="Fitzgerald M."/>
            <person name="Abouelleil A."/>
            <person name="Alvarado L."/>
            <person name="Chapman S.B."/>
            <person name="Gainer-Dewar J."/>
            <person name="Goldberg J."/>
            <person name="Griggs A."/>
            <person name="Gujja S."/>
            <person name="Hansen M."/>
            <person name="Howarth C."/>
            <person name="Imamovic A."/>
            <person name="Ireland A."/>
            <person name="Larimer J."/>
            <person name="McCowan C."/>
            <person name="Murphy C."/>
            <person name="Pearson M."/>
            <person name="Poon T.W."/>
            <person name="Priest M."/>
            <person name="Roberts A."/>
            <person name="Saif S."/>
            <person name="Shea T."/>
            <person name="Sykes S."/>
            <person name="Wortman J."/>
            <person name="Nusbaum C."/>
            <person name="Birren B."/>
        </authorList>
    </citation>
    <scope>NUCLEOTIDE SEQUENCE [LARGE SCALE GENOMIC DNA]</scope>
    <source>
        <strain evidence="7">NJM9701</strain>
    </source>
</reference>
<dbReference type="InterPro" id="IPR036770">
    <property type="entry name" value="Ankyrin_rpt-contain_sf"/>
</dbReference>